<keyword evidence="4" id="KW-0436">Ligase</keyword>
<dbReference type="Pfam" id="PF02875">
    <property type="entry name" value="Mur_ligase_C"/>
    <property type="match status" value="1"/>
</dbReference>
<dbReference type="AlphaFoldDB" id="A0A1M5MM09"/>
<dbReference type="InterPro" id="IPR018109">
    <property type="entry name" value="Folylpolyglutamate_synth_CS"/>
</dbReference>
<evidence type="ECO:0000256" key="7">
    <source>
        <dbReference type="ARBA" id="ARBA00022840"/>
    </source>
</evidence>
<keyword evidence="6" id="KW-0547">Nucleotide-binding</keyword>
<sequence>MLKEMGNPEKDLHYVHIAGTNGKGSTSLIISSVLAQAGYKVGRFISPHVHSYRERFTINGQEIDAQTLKQYIDQVEAGIKTMTEKGFPHPTEFEVLTAIAFQYFKDEKVDIAVIEVGMGGRYDSTNVITPLVSVITSIGLDHMDFLGGTIAEVAYNKAGIIKHGVPVVVGRVPEEAFRVIVDEAMNKTAPIYASSMTWVEREKQDIYGQEVTIEFAGHELKGVFFSLLGDYQLDNLATSYTTLMLLKKQGFKISDEHIRSALSFLKIPGRLEIVSRDPLVIVDVAHNPQGAEALSTSLYTLLPGRKKVLVCGIVDDKDAVETLRFLGKDTVKCIVTRPEGPRGENWNRVAAIIHSLYPQVEVYQVEDIKEAVGKGLKALAGDDYLLITGSFYVINQARRVFIRP</sequence>
<proteinExistence type="inferred from homology"/>
<dbReference type="PIRSF" id="PIRSF001563">
    <property type="entry name" value="Folylpolyglu_synth"/>
    <property type="match status" value="1"/>
</dbReference>
<dbReference type="InterPro" id="IPR013221">
    <property type="entry name" value="Mur_ligase_cen"/>
</dbReference>
<dbReference type="GO" id="GO:0004326">
    <property type="term" value="F:tetrahydrofolylpolyglutamate synthase activity"/>
    <property type="evidence" value="ECO:0007669"/>
    <property type="project" value="UniProtKB-EC"/>
</dbReference>
<evidence type="ECO:0000259" key="12">
    <source>
        <dbReference type="Pfam" id="PF08245"/>
    </source>
</evidence>
<comment type="similarity">
    <text evidence="2">Belongs to the folylpolyglutamate synthase family.</text>
</comment>
<dbReference type="EMBL" id="FQWY01000012">
    <property type="protein sequence ID" value="SHG78237.1"/>
    <property type="molecule type" value="Genomic_DNA"/>
</dbReference>
<dbReference type="GO" id="GO:0008841">
    <property type="term" value="F:dihydrofolate synthase activity"/>
    <property type="evidence" value="ECO:0007669"/>
    <property type="project" value="TreeGrafter"/>
</dbReference>
<dbReference type="GO" id="GO:0005524">
    <property type="term" value="F:ATP binding"/>
    <property type="evidence" value="ECO:0007669"/>
    <property type="project" value="UniProtKB-KW"/>
</dbReference>
<keyword evidence="8" id="KW-0460">Magnesium</keyword>
<dbReference type="InterPro" id="IPR004101">
    <property type="entry name" value="Mur_ligase_C"/>
</dbReference>
<name>A0A1M5MM09_9FIRM</name>
<dbReference type="FunFam" id="3.40.1190.10:FF:000011">
    <property type="entry name" value="Folylpolyglutamate synthase/dihydrofolate synthase"/>
    <property type="match status" value="1"/>
</dbReference>
<evidence type="ECO:0000313" key="13">
    <source>
        <dbReference type="EMBL" id="SHG78237.1"/>
    </source>
</evidence>
<keyword evidence="7" id="KW-0067">ATP-binding</keyword>
<dbReference type="InterPro" id="IPR001645">
    <property type="entry name" value="Folylpolyglutamate_synth"/>
</dbReference>
<evidence type="ECO:0000256" key="5">
    <source>
        <dbReference type="ARBA" id="ARBA00022723"/>
    </source>
</evidence>
<feature type="domain" description="Mur ligase C-terminal" evidence="11">
    <location>
        <begin position="269"/>
        <end position="391"/>
    </location>
</feature>
<evidence type="ECO:0000256" key="10">
    <source>
        <dbReference type="ARBA" id="ARBA00047493"/>
    </source>
</evidence>
<reference evidence="14" key="1">
    <citation type="submission" date="2016-11" db="EMBL/GenBank/DDBJ databases">
        <authorList>
            <person name="Varghese N."/>
            <person name="Submissions S."/>
        </authorList>
    </citation>
    <scope>NUCLEOTIDE SEQUENCE [LARGE SCALE GENOMIC DNA]</scope>
    <source>
        <strain evidence="14">DSM 11003</strain>
    </source>
</reference>
<dbReference type="OrthoDB" id="9809356at2"/>
<evidence type="ECO:0000256" key="3">
    <source>
        <dbReference type="ARBA" id="ARBA00013025"/>
    </source>
</evidence>
<dbReference type="STRING" id="1123382.SAMN02745221_00958"/>
<comment type="cofactor">
    <cofactor evidence="1">
        <name>Mg(2+)</name>
        <dbReference type="ChEBI" id="CHEBI:18420"/>
    </cofactor>
</comment>
<dbReference type="PANTHER" id="PTHR11136">
    <property type="entry name" value="FOLYLPOLYGLUTAMATE SYNTHASE-RELATED"/>
    <property type="match status" value="1"/>
</dbReference>
<dbReference type="EC" id="6.3.2.17" evidence="3"/>
<evidence type="ECO:0000256" key="2">
    <source>
        <dbReference type="ARBA" id="ARBA00008276"/>
    </source>
</evidence>
<accession>A0A1M5MM09</accession>
<dbReference type="Gene3D" id="3.40.1190.10">
    <property type="entry name" value="Mur-like, catalytic domain"/>
    <property type="match status" value="1"/>
</dbReference>
<dbReference type="Proteomes" id="UP000242329">
    <property type="component" value="Unassembled WGS sequence"/>
</dbReference>
<dbReference type="InterPro" id="IPR036615">
    <property type="entry name" value="Mur_ligase_C_dom_sf"/>
</dbReference>
<feature type="domain" description="Mur ligase central" evidence="12">
    <location>
        <begin position="17"/>
        <end position="239"/>
    </location>
</feature>
<evidence type="ECO:0000256" key="6">
    <source>
        <dbReference type="ARBA" id="ARBA00022741"/>
    </source>
</evidence>
<organism evidence="13 14">
    <name type="scientific">Thermosyntropha lipolytica DSM 11003</name>
    <dbReference type="NCBI Taxonomy" id="1123382"/>
    <lineage>
        <taxon>Bacteria</taxon>
        <taxon>Bacillati</taxon>
        <taxon>Bacillota</taxon>
        <taxon>Clostridia</taxon>
        <taxon>Eubacteriales</taxon>
        <taxon>Syntrophomonadaceae</taxon>
        <taxon>Thermosyntropha</taxon>
    </lineage>
</organism>
<gene>
    <name evidence="13" type="ORF">SAMN02745221_00958</name>
</gene>
<dbReference type="InterPro" id="IPR036565">
    <property type="entry name" value="Mur-like_cat_sf"/>
</dbReference>
<dbReference type="PROSITE" id="PS01012">
    <property type="entry name" value="FOLYLPOLYGLU_SYNT_2"/>
    <property type="match status" value="1"/>
</dbReference>
<dbReference type="GO" id="GO:0046872">
    <property type="term" value="F:metal ion binding"/>
    <property type="evidence" value="ECO:0007669"/>
    <property type="project" value="UniProtKB-KW"/>
</dbReference>
<evidence type="ECO:0000256" key="9">
    <source>
        <dbReference type="ARBA" id="ARBA00030592"/>
    </source>
</evidence>
<dbReference type="PANTHER" id="PTHR11136:SF0">
    <property type="entry name" value="DIHYDROFOLATE SYNTHETASE-RELATED"/>
    <property type="match status" value="1"/>
</dbReference>
<dbReference type="SUPFAM" id="SSF53244">
    <property type="entry name" value="MurD-like peptide ligases, peptide-binding domain"/>
    <property type="match status" value="1"/>
</dbReference>
<dbReference type="SUPFAM" id="SSF53623">
    <property type="entry name" value="MurD-like peptide ligases, catalytic domain"/>
    <property type="match status" value="1"/>
</dbReference>
<keyword evidence="5" id="KW-0479">Metal-binding</keyword>
<dbReference type="Gene3D" id="3.90.190.20">
    <property type="entry name" value="Mur ligase, C-terminal domain"/>
    <property type="match status" value="1"/>
</dbReference>
<dbReference type="Pfam" id="PF08245">
    <property type="entry name" value="Mur_ligase_M"/>
    <property type="match status" value="1"/>
</dbReference>
<evidence type="ECO:0000256" key="8">
    <source>
        <dbReference type="ARBA" id="ARBA00022842"/>
    </source>
</evidence>
<dbReference type="NCBIfam" id="TIGR01499">
    <property type="entry name" value="folC"/>
    <property type="match status" value="1"/>
</dbReference>
<evidence type="ECO:0000256" key="4">
    <source>
        <dbReference type="ARBA" id="ARBA00022598"/>
    </source>
</evidence>
<evidence type="ECO:0000313" key="14">
    <source>
        <dbReference type="Proteomes" id="UP000242329"/>
    </source>
</evidence>
<keyword evidence="14" id="KW-1185">Reference proteome</keyword>
<dbReference type="PROSITE" id="PS01011">
    <property type="entry name" value="FOLYLPOLYGLU_SYNT_1"/>
    <property type="match status" value="1"/>
</dbReference>
<evidence type="ECO:0000256" key="1">
    <source>
        <dbReference type="ARBA" id="ARBA00001946"/>
    </source>
</evidence>
<comment type="catalytic activity">
    <reaction evidence="10">
        <text>(6S)-5,6,7,8-tetrahydrofolyl-(gamma-L-Glu)(n) + L-glutamate + ATP = (6S)-5,6,7,8-tetrahydrofolyl-(gamma-L-Glu)(n+1) + ADP + phosphate + H(+)</text>
        <dbReference type="Rhea" id="RHEA:10580"/>
        <dbReference type="Rhea" id="RHEA-COMP:14738"/>
        <dbReference type="Rhea" id="RHEA-COMP:14740"/>
        <dbReference type="ChEBI" id="CHEBI:15378"/>
        <dbReference type="ChEBI" id="CHEBI:29985"/>
        <dbReference type="ChEBI" id="CHEBI:30616"/>
        <dbReference type="ChEBI" id="CHEBI:43474"/>
        <dbReference type="ChEBI" id="CHEBI:141005"/>
        <dbReference type="ChEBI" id="CHEBI:456216"/>
        <dbReference type="EC" id="6.3.2.17"/>
    </reaction>
</comment>
<dbReference type="GO" id="GO:0005737">
    <property type="term" value="C:cytoplasm"/>
    <property type="evidence" value="ECO:0007669"/>
    <property type="project" value="TreeGrafter"/>
</dbReference>
<evidence type="ECO:0000259" key="11">
    <source>
        <dbReference type="Pfam" id="PF02875"/>
    </source>
</evidence>
<protein>
    <recommendedName>
        <fullName evidence="3">tetrahydrofolate synthase</fullName>
        <ecNumber evidence="3">6.3.2.17</ecNumber>
    </recommendedName>
    <alternativeName>
        <fullName evidence="9">Tetrahydrofolylpolyglutamate synthase</fullName>
    </alternativeName>
</protein>